<dbReference type="Pfam" id="PF01614">
    <property type="entry name" value="IclR_C"/>
    <property type="match status" value="1"/>
</dbReference>
<dbReference type="FunFam" id="1.10.10.10:FF:000056">
    <property type="entry name" value="IclR family transcriptional regulator"/>
    <property type="match status" value="1"/>
</dbReference>
<dbReference type="GO" id="GO:0003677">
    <property type="term" value="F:DNA binding"/>
    <property type="evidence" value="ECO:0007669"/>
    <property type="project" value="UniProtKB-KW"/>
</dbReference>
<dbReference type="EMBL" id="MAMP01000021">
    <property type="protein sequence ID" value="OES44724.1"/>
    <property type="molecule type" value="Genomic_DNA"/>
</dbReference>
<evidence type="ECO:0000256" key="4">
    <source>
        <dbReference type="ARBA" id="ARBA00058938"/>
    </source>
</evidence>
<dbReference type="CDD" id="cd00090">
    <property type="entry name" value="HTH_ARSR"/>
    <property type="match status" value="1"/>
</dbReference>
<dbReference type="SUPFAM" id="SSF55781">
    <property type="entry name" value="GAF domain-like"/>
    <property type="match status" value="1"/>
</dbReference>
<dbReference type="RefSeq" id="WP_069938347.1">
    <property type="nucleotide sequence ID" value="NZ_MAMP01000021.1"/>
</dbReference>
<evidence type="ECO:0000259" key="7">
    <source>
        <dbReference type="PROSITE" id="PS51078"/>
    </source>
</evidence>
<dbReference type="InterPro" id="IPR036388">
    <property type="entry name" value="WH-like_DNA-bd_sf"/>
</dbReference>
<dbReference type="SMART" id="SM00346">
    <property type="entry name" value="HTH_ICLR"/>
    <property type="match status" value="1"/>
</dbReference>
<dbReference type="GO" id="GO:0045892">
    <property type="term" value="P:negative regulation of DNA-templated transcription"/>
    <property type="evidence" value="ECO:0007669"/>
    <property type="project" value="TreeGrafter"/>
</dbReference>
<accession>A0A1E7DNU0</accession>
<keyword evidence="1" id="KW-0805">Transcription regulation</keyword>
<name>A0A1E7DNU0_9BACI</name>
<dbReference type="InterPro" id="IPR011991">
    <property type="entry name" value="ArsR-like_HTH"/>
</dbReference>
<dbReference type="Gene3D" id="3.30.450.40">
    <property type="match status" value="1"/>
</dbReference>
<comment type="function">
    <text evidence="4">May be an activator protein for the gylABX operon.</text>
</comment>
<dbReference type="InterPro" id="IPR029016">
    <property type="entry name" value="GAF-like_dom_sf"/>
</dbReference>
<reference evidence="8 9" key="1">
    <citation type="submission" date="2016-06" db="EMBL/GenBank/DDBJ databases">
        <title>Domibacillus iocasae genome sequencing.</title>
        <authorList>
            <person name="Verma A."/>
            <person name="Pal Y."/>
            <person name="Ojha A.K."/>
            <person name="Krishnamurthi S."/>
        </authorList>
    </citation>
    <scope>NUCLEOTIDE SEQUENCE [LARGE SCALE GENOMIC DNA]</scope>
    <source>
        <strain evidence="8 9">DSM 29979</strain>
    </source>
</reference>
<evidence type="ECO:0000256" key="1">
    <source>
        <dbReference type="ARBA" id="ARBA00023015"/>
    </source>
</evidence>
<keyword evidence="9" id="KW-1185">Reference proteome</keyword>
<dbReference type="OrthoDB" id="9791752at2"/>
<dbReference type="PANTHER" id="PTHR30136:SF24">
    <property type="entry name" value="HTH-TYPE TRANSCRIPTIONAL REPRESSOR ALLR"/>
    <property type="match status" value="1"/>
</dbReference>
<dbReference type="GO" id="GO:0003700">
    <property type="term" value="F:DNA-binding transcription factor activity"/>
    <property type="evidence" value="ECO:0007669"/>
    <property type="project" value="TreeGrafter"/>
</dbReference>
<gene>
    <name evidence="8" type="ORF">BA724_05460</name>
</gene>
<dbReference type="SUPFAM" id="SSF46785">
    <property type="entry name" value="Winged helix' DNA-binding domain"/>
    <property type="match status" value="1"/>
</dbReference>
<dbReference type="Pfam" id="PF09339">
    <property type="entry name" value="HTH_IclR"/>
    <property type="match status" value="1"/>
</dbReference>
<evidence type="ECO:0000256" key="2">
    <source>
        <dbReference type="ARBA" id="ARBA00023125"/>
    </source>
</evidence>
<dbReference type="AlphaFoldDB" id="A0A1E7DNU0"/>
<dbReference type="Gene3D" id="1.10.10.10">
    <property type="entry name" value="Winged helix-like DNA-binding domain superfamily/Winged helix DNA-binding domain"/>
    <property type="match status" value="1"/>
</dbReference>
<dbReference type="InterPro" id="IPR005471">
    <property type="entry name" value="Tscrpt_reg_IclR_N"/>
</dbReference>
<dbReference type="InterPro" id="IPR014757">
    <property type="entry name" value="Tscrpt_reg_IclR_C"/>
</dbReference>
<keyword evidence="2" id="KW-0238">DNA-binding</keyword>
<evidence type="ECO:0000313" key="9">
    <source>
        <dbReference type="Proteomes" id="UP000095658"/>
    </source>
</evidence>
<organism evidence="8 9">
    <name type="scientific">Domibacillus iocasae</name>
    <dbReference type="NCBI Taxonomy" id="1714016"/>
    <lineage>
        <taxon>Bacteria</taxon>
        <taxon>Bacillati</taxon>
        <taxon>Bacillota</taxon>
        <taxon>Bacilli</taxon>
        <taxon>Bacillales</taxon>
        <taxon>Bacillaceae</taxon>
        <taxon>Domibacillus</taxon>
    </lineage>
</organism>
<evidence type="ECO:0000256" key="5">
    <source>
        <dbReference type="ARBA" id="ARBA00070406"/>
    </source>
</evidence>
<feature type="domain" description="HTH iclR-type" evidence="6">
    <location>
        <begin position="8"/>
        <end position="70"/>
    </location>
</feature>
<evidence type="ECO:0000259" key="6">
    <source>
        <dbReference type="PROSITE" id="PS51077"/>
    </source>
</evidence>
<evidence type="ECO:0000313" key="8">
    <source>
        <dbReference type="EMBL" id="OES44724.1"/>
    </source>
</evidence>
<keyword evidence="3" id="KW-0804">Transcription</keyword>
<feature type="domain" description="IclR-ED" evidence="7">
    <location>
        <begin position="71"/>
        <end position="253"/>
    </location>
</feature>
<sequence length="255" mass="28667">MSVKTEGLSSVHNAIRILQTFSLSEPELGISELSVRLGLAKSTVYRLMKTLNESNLVAQNKETQKYYLGIAAFELGFTVYHSMELRRIALPILDKLSISLRKVVRLAVYDNGGIVYLCKRIHDEDNGTVSKIGDRAPSHCTAIGKMLLAYQNEQEIDRVLKEYLSAYTSKTITCPVQLKEQILESKQKGYAITREELREGISSVAVPVYNDLGKMIASISATGSKFQFKPDQVQQYVKEMRNCSRLITERLGMGY</sequence>
<dbReference type="STRING" id="1714016.BA724_05460"/>
<evidence type="ECO:0000256" key="3">
    <source>
        <dbReference type="ARBA" id="ARBA00023163"/>
    </source>
</evidence>
<dbReference type="PANTHER" id="PTHR30136">
    <property type="entry name" value="HELIX-TURN-HELIX TRANSCRIPTIONAL REGULATOR, ICLR FAMILY"/>
    <property type="match status" value="1"/>
</dbReference>
<dbReference type="PROSITE" id="PS51078">
    <property type="entry name" value="ICLR_ED"/>
    <property type="match status" value="1"/>
</dbReference>
<dbReference type="PROSITE" id="PS51077">
    <property type="entry name" value="HTH_ICLR"/>
    <property type="match status" value="1"/>
</dbReference>
<dbReference type="InterPro" id="IPR050707">
    <property type="entry name" value="HTH_MetabolicPath_Reg"/>
</dbReference>
<protein>
    <recommendedName>
        <fullName evidence="5">Glycerol operon regulatory protein</fullName>
    </recommendedName>
</protein>
<proteinExistence type="predicted"/>
<dbReference type="InterPro" id="IPR036390">
    <property type="entry name" value="WH_DNA-bd_sf"/>
</dbReference>
<comment type="caution">
    <text evidence="8">The sequence shown here is derived from an EMBL/GenBank/DDBJ whole genome shotgun (WGS) entry which is preliminary data.</text>
</comment>
<dbReference type="Proteomes" id="UP000095658">
    <property type="component" value="Unassembled WGS sequence"/>
</dbReference>